<name>A0AAP5AHZ7_9GAMM</name>
<feature type="chain" id="PRO_5042929030" description="Lipoprotein" evidence="1">
    <location>
        <begin position="21"/>
        <end position="66"/>
    </location>
</feature>
<evidence type="ECO:0000313" key="2">
    <source>
        <dbReference type="EMBL" id="MDQ1107893.1"/>
    </source>
</evidence>
<evidence type="ECO:0008006" key="4">
    <source>
        <dbReference type="Google" id="ProtNLM"/>
    </source>
</evidence>
<protein>
    <recommendedName>
        <fullName evidence="4">Lipoprotein</fullName>
    </recommendedName>
</protein>
<reference evidence="2" key="1">
    <citation type="submission" date="2023-07" db="EMBL/GenBank/DDBJ databases">
        <title>Functional and genomic diversity of the sorghum phyllosphere microbiome.</title>
        <authorList>
            <person name="Shade A."/>
        </authorList>
    </citation>
    <scope>NUCLEOTIDE SEQUENCE</scope>
    <source>
        <strain evidence="2">SORGH_AS_0457</strain>
    </source>
</reference>
<comment type="caution">
    <text evidence="2">The sequence shown here is derived from an EMBL/GenBank/DDBJ whole genome shotgun (WGS) entry which is preliminary data.</text>
</comment>
<organism evidence="2 3">
    <name type="scientific">Stenotrophomonas rhizophila</name>
    <dbReference type="NCBI Taxonomy" id="216778"/>
    <lineage>
        <taxon>Bacteria</taxon>
        <taxon>Pseudomonadati</taxon>
        <taxon>Pseudomonadota</taxon>
        <taxon>Gammaproteobacteria</taxon>
        <taxon>Lysobacterales</taxon>
        <taxon>Lysobacteraceae</taxon>
        <taxon>Stenotrophomonas</taxon>
    </lineage>
</organism>
<sequence>MSPSCLALLLSLASACTLPGSPVTLRVALPPQPDLCVQYQDHAPLCVSRLVGVLSQPRRARRYRAG</sequence>
<evidence type="ECO:0000313" key="3">
    <source>
        <dbReference type="Proteomes" id="UP001226084"/>
    </source>
</evidence>
<keyword evidence="1" id="KW-0732">Signal</keyword>
<dbReference type="AlphaFoldDB" id="A0AAP5AHZ7"/>
<gene>
    <name evidence="2" type="ORF">QE424_001052</name>
</gene>
<proteinExistence type="predicted"/>
<feature type="signal peptide" evidence="1">
    <location>
        <begin position="1"/>
        <end position="20"/>
    </location>
</feature>
<accession>A0AAP5AHZ7</accession>
<dbReference type="EMBL" id="JAUTAS010000001">
    <property type="protein sequence ID" value="MDQ1107893.1"/>
    <property type="molecule type" value="Genomic_DNA"/>
</dbReference>
<dbReference type="RefSeq" id="WP_217537739.1">
    <property type="nucleotide sequence ID" value="NZ_JAUTAS010000001.1"/>
</dbReference>
<evidence type="ECO:0000256" key="1">
    <source>
        <dbReference type="SAM" id="SignalP"/>
    </source>
</evidence>
<dbReference type="Proteomes" id="UP001226084">
    <property type="component" value="Unassembled WGS sequence"/>
</dbReference>